<name>A0ABR0F3N7_ZASCE</name>
<feature type="compositionally biased region" description="Basic and acidic residues" evidence="1">
    <location>
        <begin position="626"/>
        <end position="640"/>
    </location>
</feature>
<dbReference type="EMBL" id="JAXOVC010000001">
    <property type="protein sequence ID" value="KAK4507900.1"/>
    <property type="molecule type" value="Genomic_DNA"/>
</dbReference>
<dbReference type="SMART" id="SM00271">
    <property type="entry name" value="DnaJ"/>
    <property type="match status" value="1"/>
</dbReference>
<dbReference type="PROSITE" id="PS50076">
    <property type="entry name" value="DNAJ_2"/>
    <property type="match status" value="1"/>
</dbReference>
<evidence type="ECO:0000313" key="4">
    <source>
        <dbReference type="Proteomes" id="UP001305779"/>
    </source>
</evidence>
<dbReference type="PRINTS" id="PR00625">
    <property type="entry name" value="JDOMAIN"/>
</dbReference>
<accession>A0ABR0F3N7</accession>
<dbReference type="InterPro" id="IPR036869">
    <property type="entry name" value="J_dom_sf"/>
</dbReference>
<feature type="compositionally biased region" description="Basic and acidic residues" evidence="1">
    <location>
        <begin position="529"/>
        <end position="545"/>
    </location>
</feature>
<dbReference type="Proteomes" id="UP001305779">
    <property type="component" value="Unassembled WGS sequence"/>
</dbReference>
<feature type="compositionally biased region" description="Polar residues" evidence="1">
    <location>
        <begin position="439"/>
        <end position="448"/>
    </location>
</feature>
<feature type="compositionally biased region" description="Basic and acidic residues" evidence="1">
    <location>
        <begin position="114"/>
        <end position="129"/>
    </location>
</feature>
<feature type="compositionally biased region" description="Basic and acidic residues" evidence="1">
    <location>
        <begin position="215"/>
        <end position="235"/>
    </location>
</feature>
<dbReference type="Pfam" id="PF00226">
    <property type="entry name" value="DnaJ"/>
    <property type="match status" value="1"/>
</dbReference>
<protein>
    <recommendedName>
        <fullName evidence="2">J domain-containing protein</fullName>
    </recommendedName>
</protein>
<feature type="region of interest" description="Disordered" evidence="1">
    <location>
        <begin position="248"/>
        <end position="672"/>
    </location>
</feature>
<dbReference type="PROSITE" id="PS00636">
    <property type="entry name" value="DNAJ_1"/>
    <property type="match status" value="1"/>
</dbReference>
<keyword evidence="4" id="KW-1185">Reference proteome</keyword>
<dbReference type="InterPro" id="IPR052758">
    <property type="entry name" value="SRC_co-chaperone"/>
</dbReference>
<sequence length="672" mass="76623">MDSPLPADPYAALGLSKDCSAADIKKKYRQLALKHHPDKVSDPAAKEEASNLFSAIAGAYEILSDEVRRGRYDAAVKLAELRREAMESRGGARAADPTSSPYKESSRPGYTTRASERAAPRYETEERRPSYATKGDYFDQAPRATARKEPEYERVSRKPTHDSKEKSSRSAKESKENERERRRDKARKAERDTRKDRDRKYATYTEQASESDSDEMARWQRKMREEDELRRKEEERMAAKDYYEKAYKQQQEADEGAYHDERARKMFAASAQAQDYIRSSRARPRGDSERRPSPQRMGSSKDKYEYVRRNDGRPAAVRRGSERPKTTGRDTESSRKAQPREPERRSSAEKMDESRRPPTLNQTKSSPADIHIPTDKPRSQSLQADAHTVRDIPQVKRAETMPYGMRRENTAPTKGSGLRQTEFNEGLATPATPPEYTGGPSNNNSTKYSYGRQYADDMEYPTPDGYKTEVREPRDREPRDREPRDREPRDREPRERDQGRSSRPTFARKMTRSPSPVKRKTTRSPSPIKDVRESRDAGESREKARASSARYQTSPQPPPLNTRTTSYVYGGPGQGVEAYDRSRPNSGRGTSPRDAQYLYGEVRSSDARPASGSPRQKYGPYSPPDEGVRYGRGIRPEDIKFQTGNYNYKRGSGDRPNVSRHGSGNLYATARA</sequence>
<evidence type="ECO:0000259" key="2">
    <source>
        <dbReference type="PROSITE" id="PS50076"/>
    </source>
</evidence>
<feature type="compositionally biased region" description="Basic and acidic residues" evidence="1">
    <location>
        <begin position="299"/>
        <end position="312"/>
    </location>
</feature>
<reference evidence="3 4" key="1">
    <citation type="journal article" date="2023" name="G3 (Bethesda)">
        <title>A chromosome-level genome assembly of Zasmidium syzygii isolated from banana leaves.</title>
        <authorList>
            <person name="van Westerhoven A.C."/>
            <person name="Mehrabi R."/>
            <person name="Talebi R."/>
            <person name="Steentjes M.B.F."/>
            <person name="Corcolon B."/>
            <person name="Chong P.A."/>
            <person name="Kema G.H.J."/>
            <person name="Seidl M.F."/>
        </authorList>
    </citation>
    <scope>NUCLEOTIDE SEQUENCE [LARGE SCALE GENOMIC DNA]</scope>
    <source>
        <strain evidence="3 4">P124</strain>
    </source>
</reference>
<feature type="compositionally biased region" description="Polar residues" evidence="1">
    <location>
        <begin position="97"/>
        <end position="113"/>
    </location>
</feature>
<organism evidence="3 4">
    <name type="scientific">Zasmidium cellare</name>
    <name type="common">Wine cellar mold</name>
    <name type="synonym">Racodium cellare</name>
    <dbReference type="NCBI Taxonomy" id="395010"/>
    <lineage>
        <taxon>Eukaryota</taxon>
        <taxon>Fungi</taxon>
        <taxon>Dikarya</taxon>
        <taxon>Ascomycota</taxon>
        <taxon>Pezizomycotina</taxon>
        <taxon>Dothideomycetes</taxon>
        <taxon>Dothideomycetidae</taxon>
        <taxon>Mycosphaerellales</taxon>
        <taxon>Mycosphaerellaceae</taxon>
        <taxon>Zasmidium</taxon>
    </lineage>
</organism>
<dbReference type="SUPFAM" id="SSF46565">
    <property type="entry name" value="Chaperone J-domain"/>
    <property type="match status" value="1"/>
</dbReference>
<evidence type="ECO:0000256" key="1">
    <source>
        <dbReference type="SAM" id="MobiDB-lite"/>
    </source>
</evidence>
<dbReference type="PANTHER" id="PTHR44200:SF1">
    <property type="entry name" value="DNAJ HOMOLOG SUBFAMILY C MEMBER 7"/>
    <property type="match status" value="1"/>
</dbReference>
<dbReference type="PANTHER" id="PTHR44200">
    <property type="entry name" value="DNAJ HOMOLOG SUBFAMILY C MEMBER 7"/>
    <property type="match status" value="1"/>
</dbReference>
<comment type="caution">
    <text evidence="3">The sequence shown here is derived from an EMBL/GenBank/DDBJ whole genome shotgun (WGS) entry which is preliminary data.</text>
</comment>
<dbReference type="Gene3D" id="1.10.287.110">
    <property type="entry name" value="DnaJ domain"/>
    <property type="match status" value="1"/>
</dbReference>
<feature type="compositionally biased region" description="Polar residues" evidence="1">
    <location>
        <begin position="410"/>
        <end position="423"/>
    </location>
</feature>
<dbReference type="InterPro" id="IPR018253">
    <property type="entry name" value="DnaJ_domain_CS"/>
</dbReference>
<dbReference type="InterPro" id="IPR001623">
    <property type="entry name" value="DnaJ_domain"/>
</dbReference>
<feature type="compositionally biased region" description="Basic and acidic residues" evidence="1">
    <location>
        <begin position="466"/>
        <end position="500"/>
    </location>
</feature>
<feature type="compositionally biased region" description="Basic and acidic residues" evidence="1">
    <location>
        <begin position="319"/>
        <end position="356"/>
    </location>
</feature>
<feature type="region of interest" description="Disordered" evidence="1">
    <location>
        <begin position="84"/>
        <end position="235"/>
    </location>
</feature>
<gene>
    <name evidence="3" type="ORF">PRZ48_001635</name>
</gene>
<proteinExistence type="predicted"/>
<feature type="domain" description="J" evidence="2">
    <location>
        <begin position="8"/>
        <end position="76"/>
    </location>
</feature>
<feature type="compositionally biased region" description="Basic and acidic residues" evidence="1">
    <location>
        <begin position="146"/>
        <end position="201"/>
    </location>
</feature>
<evidence type="ECO:0000313" key="3">
    <source>
        <dbReference type="EMBL" id="KAK4507900.1"/>
    </source>
</evidence>
<dbReference type="CDD" id="cd06257">
    <property type="entry name" value="DnaJ"/>
    <property type="match status" value="1"/>
</dbReference>
<feature type="compositionally biased region" description="Basic and acidic residues" evidence="1">
    <location>
        <begin position="387"/>
        <end position="409"/>
    </location>
</feature>